<comment type="caution">
    <text evidence="2">The sequence shown here is derived from an EMBL/GenBank/DDBJ whole genome shotgun (WGS) entry which is preliminary data.</text>
</comment>
<gene>
    <name evidence="2" type="ORF">GCM10011322_27250</name>
</gene>
<evidence type="ECO:0000313" key="3">
    <source>
        <dbReference type="Proteomes" id="UP000600449"/>
    </source>
</evidence>
<proteinExistence type="predicted"/>
<accession>A0A917QAF9</accession>
<evidence type="ECO:0000256" key="1">
    <source>
        <dbReference type="SAM" id="MobiDB-lite"/>
    </source>
</evidence>
<feature type="compositionally biased region" description="Basic and acidic residues" evidence="1">
    <location>
        <begin position="36"/>
        <end position="45"/>
    </location>
</feature>
<reference evidence="2 3" key="1">
    <citation type="journal article" date="2014" name="Int. J. Syst. Evol. Microbiol.">
        <title>Complete genome sequence of Corynebacterium casei LMG S-19264T (=DSM 44701T), isolated from a smear-ripened cheese.</title>
        <authorList>
            <consortium name="US DOE Joint Genome Institute (JGI-PGF)"/>
            <person name="Walter F."/>
            <person name="Albersmeier A."/>
            <person name="Kalinowski J."/>
            <person name="Ruckert C."/>
        </authorList>
    </citation>
    <scope>NUCLEOTIDE SEQUENCE [LARGE SCALE GENOMIC DNA]</scope>
    <source>
        <strain evidence="2 3">CGMCC 1.9161</strain>
    </source>
</reference>
<protein>
    <submittedName>
        <fullName evidence="2">Uncharacterized protein</fullName>
    </submittedName>
</protein>
<keyword evidence="3" id="KW-1185">Reference proteome</keyword>
<name>A0A917QAF9_9HYPH</name>
<dbReference type="AlphaFoldDB" id="A0A917QAF9"/>
<dbReference type="EMBL" id="BMMF01000007">
    <property type="protein sequence ID" value="GGK38747.1"/>
    <property type="molecule type" value="Genomic_DNA"/>
</dbReference>
<organism evidence="2 3">
    <name type="scientific">Salinarimonas ramus</name>
    <dbReference type="NCBI Taxonomy" id="690164"/>
    <lineage>
        <taxon>Bacteria</taxon>
        <taxon>Pseudomonadati</taxon>
        <taxon>Pseudomonadota</taxon>
        <taxon>Alphaproteobacteria</taxon>
        <taxon>Hyphomicrobiales</taxon>
        <taxon>Salinarimonadaceae</taxon>
        <taxon>Salinarimonas</taxon>
    </lineage>
</organism>
<feature type="region of interest" description="Disordered" evidence="1">
    <location>
        <begin position="36"/>
        <end position="62"/>
    </location>
</feature>
<sequence>MLVEARERGGVRRQLLQGLLLAADLEGRRDRIWGKEFDKRHDDRSASGPPATRNGPRVVYAT</sequence>
<dbReference type="Proteomes" id="UP000600449">
    <property type="component" value="Unassembled WGS sequence"/>
</dbReference>
<evidence type="ECO:0000313" key="2">
    <source>
        <dbReference type="EMBL" id="GGK38747.1"/>
    </source>
</evidence>